<evidence type="ECO:0000259" key="1">
    <source>
        <dbReference type="PROSITE" id="PS51819"/>
    </source>
</evidence>
<dbReference type="RefSeq" id="WP_177063719.1">
    <property type="nucleotide sequence ID" value="NZ_JACAPB010000004.1"/>
</dbReference>
<organism evidence="2 3">
    <name type="scientific">Pseudomonas gingeri</name>
    <dbReference type="NCBI Taxonomy" id="117681"/>
    <lineage>
        <taxon>Bacteria</taxon>
        <taxon>Pseudomonadati</taxon>
        <taxon>Pseudomonadota</taxon>
        <taxon>Gammaproteobacteria</taxon>
        <taxon>Pseudomonadales</taxon>
        <taxon>Pseudomonadaceae</taxon>
        <taxon>Pseudomonas</taxon>
    </lineage>
</organism>
<dbReference type="InterPro" id="IPR004360">
    <property type="entry name" value="Glyas_Fos-R_dOase_dom"/>
</dbReference>
<evidence type="ECO:0000313" key="2">
    <source>
        <dbReference type="EMBL" id="NWC36153.1"/>
    </source>
</evidence>
<evidence type="ECO:0000313" key="3">
    <source>
        <dbReference type="Proteomes" id="UP000520592"/>
    </source>
</evidence>
<comment type="caution">
    <text evidence="2">The sequence shown here is derived from an EMBL/GenBank/DDBJ whole genome shotgun (WGS) entry which is preliminary data.</text>
</comment>
<feature type="domain" description="VOC" evidence="1">
    <location>
        <begin position="5"/>
        <end position="132"/>
    </location>
</feature>
<dbReference type="Pfam" id="PF00903">
    <property type="entry name" value="Glyoxalase"/>
    <property type="match status" value="1"/>
</dbReference>
<dbReference type="InterPro" id="IPR029068">
    <property type="entry name" value="Glyas_Bleomycin-R_OHBP_Dase"/>
</dbReference>
<dbReference type="PANTHER" id="PTHR46142">
    <property type="match status" value="1"/>
</dbReference>
<sequence>MTVQHLDHFTLRTSRVDETVAFFRDAIGLEVGWRPAFPFPGQWLYSGERALLHIADLDRSNPELEAYLGARAAGGGTGALDHIAFRCSDLPGMRQRLLDLGLPFDERVVPDLAEHQVFVEDPNGIGIELIFAYSPPARR</sequence>
<dbReference type="SUPFAM" id="SSF54593">
    <property type="entry name" value="Glyoxalase/Bleomycin resistance protein/Dihydroxybiphenyl dioxygenase"/>
    <property type="match status" value="1"/>
</dbReference>
<dbReference type="AlphaFoldDB" id="A0A7Y8CM14"/>
<gene>
    <name evidence="2" type="ORF">HX876_27655</name>
</gene>
<reference evidence="2 3" key="1">
    <citation type="submission" date="2020-04" db="EMBL/GenBank/DDBJ databases">
        <title>Molecular characterization of pseudomonads from Agaricus bisporus reveal novel blotch 2 pathogens in Western Europe.</title>
        <authorList>
            <person name="Taparia T."/>
            <person name="Krijger M."/>
            <person name="Haynes E."/>
            <person name="Elpinstone J.G."/>
            <person name="Noble R."/>
            <person name="Van Der Wolf J."/>
        </authorList>
    </citation>
    <scope>NUCLEOTIDE SEQUENCE [LARGE SCALE GENOMIC DNA]</scope>
    <source>
        <strain evidence="2 3">IPO3737</strain>
    </source>
</reference>
<name>A0A7Y8CM14_9PSED</name>
<protein>
    <submittedName>
        <fullName evidence="2">VOC family protein</fullName>
    </submittedName>
</protein>
<dbReference type="Proteomes" id="UP000520592">
    <property type="component" value="Unassembled WGS sequence"/>
</dbReference>
<dbReference type="PANTHER" id="PTHR46142:SF3">
    <property type="entry name" value="F18B13.24 PROTEIN"/>
    <property type="match status" value="1"/>
</dbReference>
<dbReference type="PROSITE" id="PS51819">
    <property type="entry name" value="VOC"/>
    <property type="match status" value="1"/>
</dbReference>
<dbReference type="InterPro" id="IPR037523">
    <property type="entry name" value="VOC_core"/>
</dbReference>
<proteinExistence type="predicted"/>
<dbReference type="Gene3D" id="3.10.180.10">
    <property type="entry name" value="2,3-Dihydroxybiphenyl 1,2-Dioxygenase, domain 1"/>
    <property type="match status" value="1"/>
</dbReference>
<accession>A0A7Y8CM14</accession>
<dbReference type="EMBL" id="JACAQD010000039">
    <property type="protein sequence ID" value="NWC36153.1"/>
    <property type="molecule type" value="Genomic_DNA"/>
</dbReference>